<dbReference type="PANTHER" id="PTHR19328:SF13">
    <property type="entry name" value="HIPL1 PROTEIN"/>
    <property type="match status" value="1"/>
</dbReference>
<dbReference type="InterPro" id="IPR011042">
    <property type="entry name" value="6-blade_b-propeller_TolB-like"/>
</dbReference>
<reference evidence="2 3" key="1">
    <citation type="submission" date="2022-06" db="EMBL/GenBank/DDBJ databases">
        <title>Genomic Encyclopedia of Archaeal and Bacterial Type Strains, Phase II (KMG-II): from individual species to whole genera.</title>
        <authorList>
            <person name="Goeker M."/>
        </authorList>
    </citation>
    <scope>NUCLEOTIDE SEQUENCE [LARGE SCALE GENOMIC DNA]</scope>
    <source>
        <strain evidence="2 3">DSM 44693</strain>
    </source>
</reference>
<keyword evidence="3" id="KW-1185">Reference proteome</keyword>
<sequence>MTRRCVPHRSLLTTLGVISALGIGMLIAVTPAQAAPPLSVSTVAAGLDKPWDIEIAPDGTIITGERSGRFVAIRPGGTAQTVRADQSKLFVTNEAGLMGLAVDRGFTSNRTLYSCQAEKTSPTAFGTGSAGSLPIPFPNSGQVINVVAWRVADDWSSLTRTRTVLSNIPVNSGGRHAGCGLTAAPDGTLWVGTGDNAVRSYPQSRTSLGGKVLHITTGGAPAGGTIPGTPIYSLGHRNVQGVTIQPGTGRIYSIEQGTDRDDELNLLQAGGNYGYRPDRAPLIYDESVPMTDPARVPGAIGAVWSSGAPTIATPALEFLPASGWGDLGGAAVISAQKGKRLVFVTLSENGRETVRITDGLRDTYGRLRALHVDRDGSLLVSTDNGGDDRILRVRPAS</sequence>
<accession>A0ABT1HJR1</accession>
<protein>
    <submittedName>
        <fullName evidence="2">Glucose/arabinose dehydrogenase, beta-propeller fold</fullName>
    </submittedName>
</protein>
<evidence type="ECO:0000313" key="2">
    <source>
        <dbReference type="EMBL" id="MCP2178158.1"/>
    </source>
</evidence>
<evidence type="ECO:0000259" key="1">
    <source>
        <dbReference type="Pfam" id="PF07995"/>
    </source>
</evidence>
<dbReference type="EMBL" id="JAMTCJ010000004">
    <property type="protein sequence ID" value="MCP2178158.1"/>
    <property type="molecule type" value="Genomic_DNA"/>
</dbReference>
<organism evidence="2 3">
    <name type="scientific">Williamsia maris</name>
    <dbReference type="NCBI Taxonomy" id="72806"/>
    <lineage>
        <taxon>Bacteria</taxon>
        <taxon>Bacillati</taxon>
        <taxon>Actinomycetota</taxon>
        <taxon>Actinomycetes</taxon>
        <taxon>Mycobacteriales</taxon>
        <taxon>Nocardiaceae</taxon>
        <taxon>Williamsia</taxon>
    </lineage>
</organism>
<dbReference type="Pfam" id="PF07995">
    <property type="entry name" value="GSDH"/>
    <property type="match status" value="1"/>
</dbReference>
<dbReference type="PANTHER" id="PTHR19328">
    <property type="entry name" value="HEDGEHOG-INTERACTING PROTEIN"/>
    <property type="match status" value="1"/>
</dbReference>
<proteinExistence type="predicted"/>
<dbReference type="Gene3D" id="2.120.10.30">
    <property type="entry name" value="TolB, C-terminal domain"/>
    <property type="match status" value="1"/>
</dbReference>
<dbReference type="Proteomes" id="UP001206895">
    <property type="component" value="Unassembled WGS sequence"/>
</dbReference>
<dbReference type="InterPro" id="IPR012938">
    <property type="entry name" value="Glc/Sorbosone_DH"/>
</dbReference>
<dbReference type="SUPFAM" id="SSF50952">
    <property type="entry name" value="Soluble quinoprotein glucose dehydrogenase"/>
    <property type="match status" value="1"/>
</dbReference>
<comment type="caution">
    <text evidence="2">The sequence shown here is derived from an EMBL/GenBank/DDBJ whole genome shotgun (WGS) entry which is preliminary data.</text>
</comment>
<dbReference type="InterPro" id="IPR011041">
    <property type="entry name" value="Quinoprot_gluc/sorb_DH_b-prop"/>
</dbReference>
<evidence type="ECO:0000313" key="3">
    <source>
        <dbReference type="Proteomes" id="UP001206895"/>
    </source>
</evidence>
<gene>
    <name evidence="2" type="ORF">LX13_003999</name>
</gene>
<name>A0ABT1HJR1_9NOCA</name>
<feature type="domain" description="Glucose/Sorbosone dehydrogenase" evidence="1">
    <location>
        <begin position="47"/>
        <end position="385"/>
    </location>
</feature>